<feature type="transmembrane region" description="Helical" evidence="2">
    <location>
        <begin position="225"/>
        <end position="243"/>
    </location>
</feature>
<dbReference type="Pfam" id="PF11992">
    <property type="entry name" value="TgpA_N"/>
    <property type="match status" value="1"/>
</dbReference>
<protein>
    <submittedName>
        <fullName evidence="4">TransglutaminaseTgpA domain-containing protein</fullName>
    </submittedName>
</protein>
<dbReference type="Pfam" id="PF01841">
    <property type="entry name" value="Transglut_core"/>
    <property type="match status" value="1"/>
</dbReference>
<organism evidence="4 5">
    <name type="scientific">Nocardioides vastitatis</name>
    <dbReference type="NCBI Taxonomy" id="2568655"/>
    <lineage>
        <taxon>Bacteria</taxon>
        <taxon>Bacillati</taxon>
        <taxon>Actinomycetota</taxon>
        <taxon>Actinomycetes</taxon>
        <taxon>Propionibacteriales</taxon>
        <taxon>Nocardioidaceae</taxon>
        <taxon>Nocardioides</taxon>
    </lineage>
</organism>
<dbReference type="SUPFAM" id="SSF54001">
    <property type="entry name" value="Cysteine proteinases"/>
    <property type="match status" value="1"/>
</dbReference>
<dbReference type="PANTHER" id="PTHR42736:SF1">
    <property type="entry name" value="PROTEIN-GLUTAMINE GAMMA-GLUTAMYLTRANSFERASE"/>
    <property type="match status" value="1"/>
</dbReference>
<keyword evidence="2" id="KW-0812">Transmembrane</keyword>
<dbReference type="InterPro" id="IPR021878">
    <property type="entry name" value="TgpA_N"/>
</dbReference>
<evidence type="ECO:0000256" key="1">
    <source>
        <dbReference type="SAM" id="MobiDB-lite"/>
    </source>
</evidence>
<dbReference type="InterPro" id="IPR052901">
    <property type="entry name" value="Bact_TGase-like"/>
</dbReference>
<evidence type="ECO:0000313" key="4">
    <source>
        <dbReference type="EMBL" id="MFC5728427.1"/>
    </source>
</evidence>
<dbReference type="EMBL" id="JBHSNS010000001">
    <property type="protein sequence ID" value="MFC5728427.1"/>
    <property type="molecule type" value="Genomic_DNA"/>
</dbReference>
<feature type="transmembrane region" description="Helical" evidence="2">
    <location>
        <begin position="40"/>
        <end position="58"/>
    </location>
</feature>
<feature type="domain" description="Transglutaminase-like" evidence="3">
    <location>
        <begin position="482"/>
        <end position="552"/>
    </location>
</feature>
<feature type="transmembrane region" description="Helical" evidence="2">
    <location>
        <begin position="122"/>
        <end position="140"/>
    </location>
</feature>
<feature type="transmembrane region" description="Helical" evidence="2">
    <location>
        <begin position="621"/>
        <end position="641"/>
    </location>
</feature>
<feature type="transmembrane region" description="Helical" evidence="2">
    <location>
        <begin position="171"/>
        <end position="189"/>
    </location>
</feature>
<feature type="compositionally biased region" description="Low complexity" evidence="1">
    <location>
        <begin position="583"/>
        <end position="599"/>
    </location>
</feature>
<dbReference type="SMART" id="SM00460">
    <property type="entry name" value="TGc"/>
    <property type="match status" value="1"/>
</dbReference>
<evidence type="ECO:0000259" key="3">
    <source>
        <dbReference type="SMART" id="SM00460"/>
    </source>
</evidence>
<name>A0ABW0ZD26_9ACTN</name>
<dbReference type="PANTHER" id="PTHR42736">
    <property type="entry name" value="PROTEIN-GLUTAMINE GAMMA-GLUTAMYLTRANSFERASE"/>
    <property type="match status" value="1"/>
</dbReference>
<comment type="caution">
    <text evidence="4">The sequence shown here is derived from an EMBL/GenBank/DDBJ whole genome shotgun (WGS) entry which is preliminary data.</text>
</comment>
<dbReference type="Proteomes" id="UP001596072">
    <property type="component" value="Unassembled WGS sequence"/>
</dbReference>
<keyword evidence="2" id="KW-1133">Transmembrane helix</keyword>
<dbReference type="InterPro" id="IPR002931">
    <property type="entry name" value="Transglutaminase-like"/>
</dbReference>
<reference evidence="5" key="1">
    <citation type="journal article" date="2019" name="Int. J. Syst. Evol. Microbiol.">
        <title>The Global Catalogue of Microorganisms (GCM) 10K type strain sequencing project: providing services to taxonomists for standard genome sequencing and annotation.</title>
        <authorList>
            <consortium name="The Broad Institute Genomics Platform"/>
            <consortium name="The Broad Institute Genome Sequencing Center for Infectious Disease"/>
            <person name="Wu L."/>
            <person name="Ma J."/>
        </authorList>
    </citation>
    <scope>NUCLEOTIDE SEQUENCE [LARGE SCALE GENOMIC DNA]</scope>
    <source>
        <strain evidence="5">YIM 94188</strain>
    </source>
</reference>
<evidence type="ECO:0000313" key="5">
    <source>
        <dbReference type="Proteomes" id="UP001596072"/>
    </source>
</evidence>
<proteinExistence type="predicted"/>
<accession>A0ABW0ZD26</accession>
<evidence type="ECO:0000256" key="2">
    <source>
        <dbReference type="SAM" id="Phobius"/>
    </source>
</evidence>
<keyword evidence="2" id="KW-0472">Membrane</keyword>
<keyword evidence="5" id="KW-1185">Reference proteome</keyword>
<feature type="region of interest" description="Disordered" evidence="1">
    <location>
        <begin position="557"/>
        <end position="615"/>
    </location>
</feature>
<feature type="region of interest" description="Disordered" evidence="1">
    <location>
        <begin position="307"/>
        <end position="334"/>
    </location>
</feature>
<dbReference type="Gene3D" id="3.10.620.30">
    <property type="match status" value="1"/>
</dbReference>
<sequence>MRAGRTPLGSTLLIAMVGAGTTWAALTAWSDFVTQPSDYLVPLLLVGFVVAATGALLRALGTPRLLTVLVQIAATSALVSLSVTGSPLPVGSTGAELLDALRTSINSAQAYAAPIGSQAPPIWPLLLAGGAVFILIVDVVACTLGRVPGAGLALLAVYSVPSGLLEGAPGGASFLAAATGFLVLLHLDARDELMRWGRPLGPDDRSPWGGGSPVRDAVRAGAGRIGVTATALALVLPAFIPVLDVDVFDLGAGAGDGDIRIRKPVTDMRRDLERGRDRPMVRIRTDDPDPEYLRISVLNRFTGTEWSSGDRDVASDNVPDGRLPDPTGLSQDVPRTEYSYDVDITEQFVSTWLPTQFPASLVEAEGDWRFDPGTMDFLAADDDLTTRGIGYEMTGLALDYGTDGEFFRNAPSGSVQDEVLDLPSGVPAIARDLARSVTAPGLNDYERALLLQHWFRRGGGFEYSLERAPEGYGNDTLESFLSEEGRVGYCEQYASAMAVMARVLGIPARVAVGFLEPRRIGDGIWEYSSHDLHAWPELYFSGAGWVRFEPTPAGRVQSVPDYSRVPVDGIGEGGPQDPSGSETTDAGGTTTPAPTRAPTVPIEEGQSAEDGADGDRGMRTVLVAGGATVLLLVVLATLLLGPRAMRARLRRTRLAGGPDDLWTELRATAVDLGVPWPTGRSPREVGTALVNHLGDPVASQDERPRTGPDAAPAAAEALERLVVQVERARYARPGSIATLERLDLPADARAVMEALVAGVPPRRRQRAEWVPVSLWNR</sequence>
<dbReference type="InterPro" id="IPR038765">
    <property type="entry name" value="Papain-like_cys_pep_sf"/>
</dbReference>
<gene>
    <name evidence="4" type="ORF">ACFPQB_05820</name>
</gene>
<dbReference type="RefSeq" id="WP_168798392.1">
    <property type="nucleotide sequence ID" value="NZ_JBHSNS010000001.1"/>
</dbReference>